<reference evidence="1 2" key="1">
    <citation type="journal article" date="2021" name="Elife">
        <title>Chloroplast acquisition without the gene transfer in kleptoplastic sea slugs, Plakobranchus ocellatus.</title>
        <authorList>
            <person name="Maeda T."/>
            <person name="Takahashi S."/>
            <person name="Yoshida T."/>
            <person name="Shimamura S."/>
            <person name="Takaki Y."/>
            <person name="Nagai Y."/>
            <person name="Toyoda A."/>
            <person name="Suzuki Y."/>
            <person name="Arimoto A."/>
            <person name="Ishii H."/>
            <person name="Satoh N."/>
            <person name="Nishiyama T."/>
            <person name="Hasebe M."/>
            <person name="Maruyama T."/>
            <person name="Minagawa J."/>
            <person name="Obokata J."/>
            <person name="Shigenobu S."/>
        </authorList>
    </citation>
    <scope>NUCLEOTIDE SEQUENCE [LARGE SCALE GENOMIC DNA]</scope>
</reference>
<dbReference type="EMBL" id="BMAT01013652">
    <property type="protein sequence ID" value="GFS17403.1"/>
    <property type="molecule type" value="Genomic_DNA"/>
</dbReference>
<sequence>MTDDIFVSLSTVSILVCPTISHNQMTDDIFVSLSNVSILVCPAISHKQMTDDILVSLSSVSILVCPTISHNQMTDDNLVSLSTPTPQFTTLPGWCHCCFIPMLRISHPKLRTVIGLETLEKKSVPISPPRGGATNTLARGNAQCEGQKKNENQISSPEMMLSLPYGKRIK</sequence>
<evidence type="ECO:0000313" key="1">
    <source>
        <dbReference type="EMBL" id="GFS17403.1"/>
    </source>
</evidence>
<comment type="caution">
    <text evidence="1">The sequence shown here is derived from an EMBL/GenBank/DDBJ whole genome shotgun (WGS) entry which is preliminary data.</text>
</comment>
<evidence type="ECO:0000313" key="2">
    <source>
        <dbReference type="Proteomes" id="UP000762676"/>
    </source>
</evidence>
<organism evidence="1 2">
    <name type="scientific">Elysia marginata</name>
    <dbReference type="NCBI Taxonomy" id="1093978"/>
    <lineage>
        <taxon>Eukaryota</taxon>
        <taxon>Metazoa</taxon>
        <taxon>Spiralia</taxon>
        <taxon>Lophotrochozoa</taxon>
        <taxon>Mollusca</taxon>
        <taxon>Gastropoda</taxon>
        <taxon>Heterobranchia</taxon>
        <taxon>Euthyneura</taxon>
        <taxon>Panpulmonata</taxon>
        <taxon>Sacoglossa</taxon>
        <taxon>Placobranchoidea</taxon>
        <taxon>Plakobranchidae</taxon>
        <taxon>Elysia</taxon>
    </lineage>
</organism>
<protein>
    <recommendedName>
        <fullName evidence="3">AMP-dependent synthetase/ligase domain-containing protein</fullName>
    </recommendedName>
</protein>
<dbReference type="AlphaFoldDB" id="A0AAV4J3J7"/>
<keyword evidence="2" id="KW-1185">Reference proteome</keyword>
<proteinExistence type="predicted"/>
<accession>A0AAV4J3J7</accession>
<gene>
    <name evidence="1" type="ORF">ElyMa_006821400</name>
</gene>
<dbReference type="Proteomes" id="UP000762676">
    <property type="component" value="Unassembled WGS sequence"/>
</dbReference>
<evidence type="ECO:0008006" key="3">
    <source>
        <dbReference type="Google" id="ProtNLM"/>
    </source>
</evidence>
<name>A0AAV4J3J7_9GAST</name>